<dbReference type="Pfam" id="PF02383">
    <property type="entry name" value="Syja_N"/>
    <property type="match status" value="1"/>
</dbReference>
<accession>Q22MH2</accession>
<dbReference type="PROSITE" id="PS50275">
    <property type="entry name" value="SAC"/>
    <property type="match status" value="1"/>
</dbReference>
<evidence type="ECO:0000256" key="3">
    <source>
        <dbReference type="ARBA" id="ARBA00013044"/>
    </source>
</evidence>
<dbReference type="PANTHER" id="PTHR11200">
    <property type="entry name" value="INOSITOL 5-PHOSPHATASE"/>
    <property type="match status" value="1"/>
</dbReference>
<dbReference type="InterPro" id="IPR046985">
    <property type="entry name" value="IP5"/>
</dbReference>
<dbReference type="EC" id="3.1.3.36" evidence="3"/>
<dbReference type="RefSeq" id="XP_977048.2">
    <property type="nucleotide sequence ID" value="XM_971955.2"/>
</dbReference>
<dbReference type="InterPro" id="IPR002013">
    <property type="entry name" value="SAC_dom"/>
</dbReference>
<name>Q22MH2_TETTS</name>
<dbReference type="GeneID" id="7847247"/>
<keyword evidence="7" id="KW-1185">Reference proteome</keyword>
<dbReference type="EMBL" id="GG662720">
    <property type="protein sequence ID" value="EAR86607.2"/>
    <property type="molecule type" value="Genomic_DNA"/>
</dbReference>
<organism evidence="6 7">
    <name type="scientific">Tetrahymena thermophila (strain SB210)</name>
    <dbReference type="NCBI Taxonomy" id="312017"/>
    <lineage>
        <taxon>Eukaryota</taxon>
        <taxon>Sar</taxon>
        <taxon>Alveolata</taxon>
        <taxon>Ciliophora</taxon>
        <taxon>Intramacronucleata</taxon>
        <taxon>Oligohymenophorea</taxon>
        <taxon>Hymenostomatida</taxon>
        <taxon>Tetrahymenina</taxon>
        <taxon>Tetrahymenidae</taxon>
        <taxon>Tetrahymena</taxon>
    </lineage>
</organism>
<keyword evidence="6" id="KW-0255">Endonuclease</keyword>
<reference evidence="7" key="1">
    <citation type="journal article" date="2006" name="PLoS Biol.">
        <title>Macronuclear genome sequence of the ciliate Tetrahymena thermophila, a model eukaryote.</title>
        <authorList>
            <person name="Eisen J.A."/>
            <person name="Coyne R.S."/>
            <person name="Wu M."/>
            <person name="Wu D."/>
            <person name="Thiagarajan M."/>
            <person name="Wortman J.R."/>
            <person name="Badger J.H."/>
            <person name="Ren Q."/>
            <person name="Amedeo P."/>
            <person name="Jones K.M."/>
            <person name="Tallon L.J."/>
            <person name="Delcher A.L."/>
            <person name="Salzberg S.L."/>
            <person name="Silva J.C."/>
            <person name="Haas B.J."/>
            <person name="Majoros W.H."/>
            <person name="Farzad M."/>
            <person name="Carlton J.M."/>
            <person name="Smith R.K. Jr."/>
            <person name="Garg J."/>
            <person name="Pearlman R.E."/>
            <person name="Karrer K.M."/>
            <person name="Sun L."/>
            <person name="Manning G."/>
            <person name="Elde N.C."/>
            <person name="Turkewitz A.P."/>
            <person name="Asai D.J."/>
            <person name="Wilkes D.E."/>
            <person name="Wang Y."/>
            <person name="Cai H."/>
            <person name="Collins K."/>
            <person name="Stewart B.A."/>
            <person name="Lee S.R."/>
            <person name="Wilamowska K."/>
            <person name="Weinberg Z."/>
            <person name="Ruzzo W.L."/>
            <person name="Wloga D."/>
            <person name="Gaertig J."/>
            <person name="Frankel J."/>
            <person name="Tsao C.-C."/>
            <person name="Gorovsky M.A."/>
            <person name="Keeling P.J."/>
            <person name="Waller R.F."/>
            <person name="Patron N.J."/>
            <person name="Cherry J.M."/>
            <person name="Stover N.A."/>
            <person name="Krieger C.J."/>
            <person name="del Toro C."/>
            <person name="Ryder H.F."/>
            <person name="Williamson S.C."/>
            <person name="Barbeau R.A."/>
            <person name="Hamilton E.P."/>
            <person name="Orias E."/>
        </authorList>
    </citation>
    <scope>NUCLEOTIDE SEQUENCE [LARGE SCALE GENOMIC DNA]</scope>
    <source>
        <strain evidence="7">SB210</strain>
    </source>
</reference>
<dbReference type="HOGENOM" id="CLU_003016_3_0_1"/>
<dbReference type="InParanoid" id="Q22MH2"/>
<comment type="similarity">
    <text evidence="1">Belongs to the synaptojanin family.</text>
</comment>
<proteinExistence type="inferred from homology"/>
<evidence type="ECO:0000256" key="1">
    <source>
        <dbReference type="ARBA" id="ARBA00008943"/>
    </source>
</evidence>
<evidence type="ECO:0000256" key="4">
    <source>
        <dbReference type="ARBA" id="ARBA00022801"/>
    </source>
</evidence>
<gene>
    <name evidence="6" type="ORF">TTHERM_00035480</name>
</gene>
<evidence type="ECO:0000313" key="6">
    <source>
        <dbReference type="EMBL" id="EAR86607.2"/>
    </source>
</evidence>
<dbReference type="Proteomes" id="UP000009168">
    <property type="component" value="Unassembled WGS sequence"/>
</dbReference>
<keyword evidence="4" id="KW-0378">Hydrolase</keyword>
<keyword evidence="6" id="KW-0540">Nuclease</keyword>
<dbReference type="PANTHER" id="PTHR11200:SF275">
    <property type="entry name" value="LD06095P"/>
    <property type="match status" value="1"/>
</dbReference>
<dbReference type="InterPro" id="IPR000300">
    <property type="entry name" value="IPPc"/>
</dbReference>
<protein>
    <recommendedName>
        <fullName evidence="3">phosphoinositide 5-phosphatase</fullName>
        <ecNumber evidence="3">3.1.3.36</ecNumber>
    </recommendedName>
</protein>
<dbReference type="eggNOG" id="KOG0566">
    <property type="taxonomic scope" value="Eukaryota"/>
</dbReference>
<dbReference type="Pfam" id="PF22669">
    <property type="entry name" value="Exo_endo_phos2"/>
    <property type="match status" value="2"/>
</dbReference>
<dbReference type="STRING" id="312017.Q22MH2"/>
<dbReference type="GO" id="GO:0004439">
    <property type="term" value="F:phosphatidylinositol-4,5-bisphosphate 5-phosphatase activity"/>
    <property type="evidence" value="ECO:0007669"/>
    <property type="project" value="UniProtKB-EC"/>
</dbReference>
<dbReference type="Gene3D" id="3.60.10.10">
    <property type="entry name" value="Endonuclease/exonuclease/phosphatase"/>
    <property type="match status" value="1"/>
</dbReference>
<evidence type="ECO:0000256" key="2">
    <source>
        <dbReference type="ARBA" id="ARBA00009678"/>
    </source>
</evidence>
<comment type="similarity">
    <text evidence="2">In the central section; belongs to the inositol 1,4,5-trisphosphate 5-phosphatase family.</text>
</comment>
<sequence>MKNFAKQIVNSIQSMQFQSTNDKKFQPQLNTKLIKLYDFYEIYSLEADRSVTNINSNLYIFKASGKIKEGYENLKGTPEEYSGFLGIINVLGVNFLVLVKEVNVLFVLDGKDKIFEIVSVEFKEINENPEQSKSSKEVQSFLEKIEKILSSGGYYFSYKYPLTLSQQKISELQNQQKPQSSQQITSQSLQNQLFHLVDYDFMWNYNLMKPLIQQKVSLDWQAQLIQGHVYNIVSYLPNLAYYTLISRRSMKRGGTRYSHRGIDSDGNVANFVESEQILMLPQAECIVSHVQIRGSVPSFWSQKGLSAKVKIDFSKQLSNQACKLHLDYINKQYSEATCVNLMQASSTNESKLTREFVEQICEAPNRRDTIEYQEFDFHHEVKNEKFDNIDQFIKINTLSNLQRYGFFIRNTKGDVMKKQKGVVRTNCLDCLDRTNFFQLRIAFIALTQIIFQQLNLKFNSSTEQDKFQKDFQQCWGENGDNISMHYADTNATTSNVAKTGKQGVLGFLKGKFSSAKRFFKGNLTDAVKQQCYCIILGEHYETQENLGFQEEMQKELKQREEEFITKSNITIFACTWNLNAYLPEKTTHQLNPIFLHNQKQDIVIIAFQELVELKPQNLMMSTHQKHNSQNYWEQIILNNLGKGYFLVTAANLVGIQTYIFAKSEMNGRITNIQFDSVKCGFVGQLGNKGGVAIRFNVDDTSIAVLNCHLPAGQSKVSDRISSLQQCIQYSFQQEGMATYKKEPITKSDKLILMGDLNFRIDKKYADCISVINKVLDFRKDFKLKEAQSLIDEQLLNYDQIYSLRKLQGRPISVSSLSGSGQQQGQGSIEMQQQGIPKSNTFSAGDGQNSLDKAAVFKFLYEKRIHFLPTYKFDSGTNIYDTSKKQRVPSYCDRIFIWDIENDNINIENQFLLYESCNIDNSDHKPVCAVLQFQVKQINKDIREQIIAEILSLQLETNKDVEALRNTNKPQSESDLDLNSILSKNENNNKISNNNNNNNNNNYNFSEQELANIQYIKKHQNNDLINFTTQTTACTFNSNNNNNINNNNKIQGDKVHQGTVYTSKTTSYQNKNNQNTTVLSNNYNDSGTVWNFDFNNFNQSNQPEQTRQTNNQQSQFAHMKKNNHVDLLDDNFFDTPPNPNLQDELREIKLLQDVSAASYGQQFNFGSKQVSQENTDFYSQTPNLLTLESDKPNQPYASNLLHYNRNSLQQYQQNQVFQNNHMNQQQHQNQQNNVYNPQLNYYLQQNQNQMQYGFTQQNQTNYQQK</sequence>
<dbReference type="AlphaFoldDB" id="Q22MH2"/>
<evidence type="ECO:0000259" key="5">
    <source>
        <dbReference type="PROSITE" id="PS50275"/>
    </source>
</evidence>
<dbReference type="OrthoDB" id="405996at2759"/>
<dbReference type="GO" id="GO:0046856">
    <property type="term" value="P:phosphatidylinositol dephosphorylation"/>
    <property type="evidence" value="ECO:0007669"/>
    <property type="project" value="InterPro"/>
</dbReference>
<dbReference type="SUPFAM" id="SSF56219">
    <property type="entry name" value="DNase I-like"/>
    <property type="match status" value="1"/>
</dbReference>
<feature type="domain" description="SAC" evidence="5">
    <location>
        <begin position="145"/>
        <end position="488"/>
    </location>
</feature>
<dbReference type="KEGG" id="tet:TTHERM_00035480"/>
<dbReference type="SMART" id="SM00128">
    <property type="entry name" value="IPPc"/>
    <property type="match status" value="1"/>
</dbReference>
<dbReference type="GO" id="GO:0004519">
    <property type="term" value="F:endonuclease activity"/>
    <property type="evidence" value="ECO:0007669"/>
    <property type="project" value="UniProtKB-KW"/>
</dbReference>
<dbReference type="InterPro" id="IPR036691">
    <property type="entry name" value="Endo/exonu/phosph_ase_sf"/>
</dbReference>
<evidence type="ECO:0000313" key="7">
    <source>
        <dbReference type="Proteomes" id="UP000009168"/>
    </source>
</evidence>